<dbReference type="EMBL" id="CP016414">
    <property type="protein sequence ID" value="ANU36104.1"/>
    <property type="molecule type" value="Genomic_DNA"/>
</dbReference>
<dbReference type="AlphaFoldDB" id="A0A1C7F9S9"/>
<dbReference type="Proteomes" id="UP000092528">
    <property type="component" value="Chromosome 1"/>
</dbReference>
<dbReference type="PATRIC" id="fig|45658.7.peg.939"/>
<reference evidence="1 2" key="1">
    <citation type="submission" date="2016-07" db="EMBL/GenBank/DDBJ databases">
        <title>Genome sequencing of Vibrio scophthalmi strain VS-05, an isolated from Paralichthys olivaceus.</title>
        <authorList>
            <person name="Han H.-J."/>
        </authorList>
    </citation>
    <scope>NUCLEOTIDE SEQUENCE [LARGE SCALE GENOMIC DNA]</scope>
    <source>
        <strain evidence="1 2">VS-05</strain>
    </source>
</reference>
<dbReference type="STRING" id="45658.VSVS12_01990"/>
<protein>
    <submittedName>
        <fullName evidence="1">Uncharacterized protein</fullName>
    </submittedName>
</protein>
<keyword evidence="2" id="KW-1185">Reference proteome</keyword>
<evidence type="ECO:0000313" key="1">
    <source>
        <dbReference type="EMBL" id="ANU36104.1"/>
    </source>
</evidence>
<sequence>MISPMKDTDIEFEHLWLEIQFERWPMVERFLLSYFCFSRGYVTKTGKPDWQQARDCSCRSNNVFTVKHAELEPLVPLETIIGELKRYQRDGELTPQSAKRILSCLLDYAVITKQEKQQLKQLGLSQAMPASWYQSERKDPYERFALAGISLEVSIII</sequence>
<gene>
    <name evidence="1" type="ORF">VSVS05_00977</name>
</gene>
<organism evidence="1 2">
    <name type="scientific">Vibrio scophthalmi</name>
    <dbReference type="NCBI Taxonomy" id="45658"/>
    <lineage>
        <taxon>Bacteria</taxon>
        <taxon>Pseudomonadati</taxon>
        <taxon>Pseudomonadota</taxon>
        <taxon>Gammaproteobacteria</taxon>
        <taxon>Vibrionales</taxon>
        <taxon>Vibrionaceae</taxon>
        <taxon>Vibrio</taxon>
    </lineage>
</organism>
<accession>A0A1C7F9S9</accession>
<proteinExistence type="predicted"/>
<evidence type="ECO:0000313" key="2">
    <source>
        <dbReference type="Proteomes" id="UP000092528"/>
    </source>
</evidence>
<name>A0A1C7F9S9_9VIBR</name>